<dbReference type="EMBL" id="QFQB01000006">
    <property type="protein sequence ID" value="PZQ48285.1"/>
    <property type="molecule type" value="Genomic_DNA"/>
</dbReference>
<dbReference type="Gene3D" id="3.40.630.30">
    <property type="match status" value="1"/>
</dbReference>
<dbReference type="Pfam" id="PF13302">
    <property type="entry name" value="Acetyltransf_3"/>
    <property type="match status" value="1"/>
</dbReference>
<dbReference type="SUPFAM" id="SSF55729">
    <property type="entry name" value="Acyl-CoA N-acyltransferases (Nat)"/>
    <property type="match status" value="1"/>
</dbReference>
<dbReference type="Proteomes" id="UP000249417">
    <property type="component" value="Unassembled WGS sequence"/>
</dbReference>
<gene>
    <name evidence="2" type="ORF">DI551_02015</name>
</gene>
<dbReference type="AlphaFoldDB" id="A0A2W5NC20"/>
<dbReference type="PANTHER" id="PTHR43441:SF3">
    <property type="entry name" value="ACETYLTRANSFERASE"/>
    <property type="match status" value="1"/>
</dbReference>
<dbReference type="GO" id="GO:0008999">
    <property type="term" value="F:protein-N-terminal-alanine acetyltransferase activity"/>
    <property type="evidence" value="ECO:0007669"/>
    <property type="project" value="TreeGrafter"/>
</dbReference>
<dbReference type="GO" id="GO:1990189">
    <property type="term" value="F:protein N-terminal-serine acetyltransferase activity"/>
    <property type="evidence" value="ECO:0007669"/>
    <property type="project" value="TreeGrafter"/>
</dbReference>
<evidence type="ECO:0000313" key="2">
    <source>
        <dbReference type="EMBL" id="PZQ48285.1"/>
    </source>
</evidence>
<evidence type="ECO:0000259" key="1">
    <source>
        <dbReference type="PROSITE" id="PS51186"/>
    </source>
</evidence>
<sequence>MNKWMAWAKELGTEEGYEIIARENHAEFILRKDIMIVGFEKASGKLVIGTGLHRMDWETGFFEIGYWVRTPDSGKGYASESTNALIRYAFNALGAKKVGICHVDGNDASARVIEKLGFTKTGYLADDGVMNDGTRVGRHWYARYDTNNLPELKATW</sequence>
<dbReference type="GO" id="GO:0005737">
    <property type="term" value="C:cytoplasm"/>
    <property type="evidence" value="ECO:0007669"/>
    <property type="project" value="TreeGrafter"/>
</dbReference>
<evidence type="ECO:0000313" key="3">
    <source>
        <dbReference type="Proteomes" id="UP000249417"/>
    </source>
</evidence>
<name>A0A2W5NC20_9BACT</name>
<keyword evidence="2" id="KW-0808">Transferase</keyword>
<dbReference type="InterPro" id="IPR000182">
    <property type="entry name" value="GNAT_dom"/>
</dbReference>
<feature type="domain" description="N-acetyltransferase" evidence="1">
    <location>
        <begin position="1"/>
        <end position="147"/>
    </location>
</feature>
<accession>A0A2W5NC20</accession>
<comment type="caution">
    <text evidence="2">The sequence shown here is derived from an EMBL/GenBank/DDBJ whole genome shotgun (WGS) entry which is preliminary data.</text>
</comment>
<dbReference type="InterPro" id="IPR016181">
    <property type="entry name" value="Acyl_CoA_acyltransferase"/>
</dbReference>
<proteinExistence type="predicted"/>
<dbReference type="InterPro" id="IPR051908">
    <property type="entry name" value="Ribosomal_N-acetyltransferase"/>
</dbReference>
<organism evidence="2 3">
    <name type="scientific">Micavibrio aeruginosavorus</name>
    <dbReference type="NCBI Taxonomy" id="349221"/>
    <lineage>
        <taxon>Bacteria</taxon>
        <taxon>Pseudomonadati</taxon>
        <taxon>Bdellovibrionota</taxon>
        <taxon>Bdellovibrionia</taxon>
        <taxon>Bdellovibrionales</taxon>
        <taxon>Pseudobdellovibrionaceae</taxon>
        <taxon>Micavibrio</taxon>
    </lineage>
</organism>
<protein>
    <submittedName>
        <fullName evidence="2">N-acetyltransferase</fullName>
    </submittedName>
</protein>
<dbReference type="PROSITE" id="PS51186">
    <property type="entry name" value="GNAT"/>
    <property type="match status" value="1"/>
</dbReference>
<dbReference type="PANTHER" id="PTHR43441">
    <property type="entry name" value="RIBOSOMAL-PROTEIN-SERINE ACETYLTRANSFERASE"/>
    <property type="match status" value="1"/>
</dbReference>
<reference evidence="2 3" key="1">
    <citation type="submission" date="2017-08" db="EMBL/GenBank/DDBJ databases">
        <title>Infants hospitalized years apart are colonized by the same room-sourced microbial strains.</title>
        <authorList>
            <person name="Brooks B."/>
            <person name="Olm M.R."/>
            <person name="Firek B.A."/>
            <person name="Baker R."/>
            <person name="Thomas B.C."/>
            <person name="Morowitz M.J."/>
            <person name="Banfield J.F."/>
        </authorList>
    </citation>
    <scope>NUCLEOTIDE SEQUENCE [LARGE SCALE GENOMIC DNA]</scope>
    <source>
        <strain evidence="2">S2_005_002_R2_29</strain>
    </source>
</reference>